<dbReference type="Pfam" id="PF01301">
    <property type="entry name" value="Glyco_hydro_35"/>
    <property type="match status" value="1"/>
</dbReference>
<organism evidence="2 3">
    <name type="scientific">Martelella alba</name>
    <dbReference type="NCBI Taxonomy" id="2590451"/>
    <lineage>
        <taxon>Bacteria</taxon>
        <taxon>Pseudomonadati</taxon>
        <taxon>Pseudomonadota</taxon>
        <taxon>Alphaproteobacteria</taxon>
        <taxon>Hyphomicrobiales</taxon>
        <taxon>Aurantimonadaceae</taxon>
        <taxon>Martelella</taxon>
    </lineage>
</organism>
<gene>
    <name evidence="2" type="ORF">FCN80_09515</name>
</gene>
<protein>
    <recommendedName>
        <fullName evidence="1">Glycoside hydrolase 35 catalytic domain-containing protein</fullName>
    </recommendedName>
</protein>
<evidence type="ECO:0000259" key="1">
    <source>
        <dbReference type="Pfam" id="PF01301"/>
    </source>
</evidence>
<evidence type="ECO:0000313" key="3">
    <source>
        <dbReference type="Proteomes" id="UP000305202"/>
    </source>
</evidence>
<accession>A0ABY2SMC1</accession>
<keyword evidence="3" id="KW-1185">Reference proteome</keyword>
<reference evidence="2 3" key="1">
    <citation type="submission" date="2019-04" db="EMBL/GenBank/DDBJ databases">
        <authorList>
            <person name="Li M."/>
            <person name="Gao C."/>
        </authorList>
    </citation>
    <scope>NUCLEOTIDE SEQUENCE [LARGE SCALE GENOMIC DNA]</scope>
    <source>
        <strain evidence="2 3">BGMRC 2031</strain>
    </source>
</reference>
<dbReference type="Proteomes" id="UP000305202">
    <property type="component" value="Unassembled WGS sequence"/>
</dbReference>
<dbReference type="InterPro" id="IPR031330">
    <property type="entry name" value="Gly_Hdrlase_35_cat"/>
</dbReference>
<sequence length="97" mass="11128">MIFSIYFHGQRPCHFSVIWTTQHLELIQVCGLDAVLRIGPWCHAELRHGGFPDWLLGKNCKIRGNDPEYLGYVTRYWRKLGEPVSGLLIEEGGPVYA</sequence>
<dbReference type="InterPro" id="IPR017853">
    <property type="entry name" value="GH"/>
</dbReference>
<comment type="caution">
    <text evidence="2">The sequence shown here is derived from an EMBL/GenBank/DDBJ whole genome shotgun (WGS) entry which is preliminary data.</text>
</comment>
<proteinExistence type="predicted"/>
<dbReference type="Gene3D" id="3.20.20.80">
    <property type="entry name" value="Glycosidases"/>
    <property type="match status" value="1"/>
</dbReference>
<evidence type="ECO:0000313" key="2">
    <source>
        <dbReference type="EMBL" id="TKI06491.1"/>
    </source>
</evidence>
<feature type="domain" description="Glycoside hydrolase 35 catalytic" evidence="1">
    <location>
        <begin position="22"/>
        <end position="95"/>
    </location>
</feature>
<dbReference type="EMBL" id="SZPQ01000011">
    <property type="protein sequence ID" value="TKI06491.1"/>
    <property type="molecule type" value="Genomic_DNA"/>
</dbReference>
<name>A0ABY2SMC1_9HYPH</name>
<dbReference type="SUPFAM" id="SSF51445">
    <property type="entry name" value="(Trans)glycosidases"/>
    <property type="match status" value="1"/>
</dbReference>